<feature type="region of interest" description="Disordered" evidence="1">
    <location>
        <begin position="125"/>
        <end position="158"/>
    </location>
</feature>
<dbReference type="Proteomes" id="UP000267003">
    <property type="component" value="Unassembled WGS sequence"/>
</dbReference>
<keyword evidence="4" id="KW-1185">Reference proteome</keyword>
<feature type="transmembrane region" description="Helical" evidence="2">
    <location>
        <begin position="62"/>
        <end position="79"/>
    </location>
</feature>
<keyword evidence="2" id="KW-0472">Membrane</keyword>
<keyword evidence="2" id="KW-1133">Transmembrane helix</keyword>
<dbReference type="EMBL" id="RAWK01000002">
    <property type="protein sequence ID" value="RKH74660.1"/>
    <property type="molecule type" value="Genomic_DNA"/>
</dbReference>
<evidence type="ECO:0000256" key="1">
    <source>
        <dbReference type="SAM" id="MobiDB-lite"/>
    </source>
</evidence>
<feature type="transmembrane region" description="Helical" evidence="2">
    <location>
        <begin position="20"/>
        <end position="42"/>
    </location>
</feature>
<proteinExistence type="predicted"/>
<dbReference type="OrthoDB" id="9812574at2"/>
<evidence type="ECO:0000256" key="2">
    <source>
        <dbReference type="SAM" id="Phobius"/>
    </source>
</evidence>
<name>A0A3A8R647_9BACT</name>
<accession>A0A3A8R647</accession>
<organism evidence="3 4">
    <name type="scientific">Corallococcus aberystwythensis</name>
    <dbReference type="NCBI Taxonomy" id="2316722"/>
    <lineage>
        <taxon>Bacteria</taxon>
        <taxon>Pseudomonadati</taxon>
        <taxon>Myxococcota</taxon>
        <taxon>Myxococcia</taxon>
        <taxon>Myxococcales</taxon>
        <taxon>Cystobacterineae</taxon>
        <taxon>Myxococcaceae</taxon>
        <taxon>Corallococcus</taxon>
    </lineage>
</organism>
<dbReference type="RefSeq" id="WP_120553331.1">
    <property type="nucleotide sequence ID" value="NZ_RAWK01000002.1"/>
</dbReference>
<dbReference type="AlphaFoldDB" id="A0A3A8R647"/>
<evidence type="ECO:0000313" key="3">
    <source>
        <dbReference type="EMBL" id="RKH74660.1"/>
    </source>
</evidence>
<sequence length="158" mass="16582">MAGGPGTRAALRALWSQRNIAFFILAMGLWNLANGAMLPLLGQKLGLDDARHSALDLSIRSTLAQAVMIAVALLAATWAQHGRSRLLSPGESLSGPSVQARGLEGVWLRRSVDGHRGPCFVDLGSDARVPPVPRSPHAARSSSMSPAGQRWKPSCGGG</sequence>
<protein>
    <submittedName>
        <fullName evidence="3">Uncharacterized protein</fullName>
    </submittedName>
</protein>
<gene>
    <name evidence="3" type="ORF">D7W81_00460</name>
</gene>
<reference evidence="4" key="1">
    <citation type="submission" date="2018-09" db="EMBL/GenBank/DDBJ databases">
        <authorList>
            <person name="Livingstone P.G."/>
            <person name="Whitworth D.E."/>
        </authorList>
    </citation>
    <scope>NUCLEOTIDE SEQUENCE [LARGE SCALE GENOMIC DNA]</scope>
    <source>
        <strain evidence="4">AB050A</strain>
    </source>
</reference>
<comment type="caution">
    <text evidence="3">The sequence shown here is derived from an EMBL/GenBank/DDBJ whole genome shotgun (WGS) entry which is preliminary data.</text>
</comment>
<evidence type="ECO:0000313" key="4">
    <source>
        <dbReference type="Proteomes" id="UP000267003"/>
    </source>
</evidence>
<keyword evidence="2" id="KW-0812">Transmembrane</keyword>